<keyword evidence="1" id="KW-1133">Transmembrane helix</keyword>
<accession>E8RR13</accession>
<dbReference type="AlphaFoldDB" id="E8RR13"/>
<feature type="transmembrane region" description="Helical" evidence="1">
    <location>
        <begin position="73"/>
        <end position="93"/>
    </location>
</feature>
<organism evidence="2 3">
    <name type="scientific">Asticcacaulis excentricus (strain ATCC 15261 / DSM 4724 / KCTC 12464 / NCIMB 9791 / VKM B-1370 / CB 48)</name>
    <dbReference type="NCBI Taxonomy" id="573065"/>
    <lineage>
        <taxon>Bacteria</taxon>
        <taxon>Pseudomonadati</taxon>
        <taxon>Pseudomonadota</taxon>
        <taxon>Alphaproteobacteria</taxon>
        <taxon>Caulobacterales</taxon>
        <taxon>Caulobacteraceae</taxon>
        <taxon>Asticcacaulis</taxon>
    </lineage>
</organism>
<protein>
    <submittedName>
        <fullName evidence="2">Uncharacterized protein</fullName>
    </submittedName>
</protein>
<feature type="transmembrane region" description="Helical" evidence="1">
    <location>
        <begin position="32"/>
        <end position="61"/>
    </location>
</feature>
<dbReference type="OrthoDB" id="7173952at2"/>
<gene>
    <name evidence="2" type="ordered locus">Astex_1665</name>
</gene>
<dbReference type="Proteomes" id="UP000001492">
    <property type="component" value="Chromosome 1"/>
</dbReference>
<evidence type="ECO:0000313" key="3">
    <source>
        <dbReference type="Proteomes" id="UP000001492"/>
    </source>
</evidence>
<reference evidence="3" key="1">
    <citation type="submission" date="2010-12" db="EMBL/GenBank/DDBJ databases">
        <title>Complete sequence of chromosome 1 of Asticcacaulis excentricus CB 48.</title>
        <authorList>
            <consortium name="US DOE Joint Genome Institute"/>
            <person name="Lucas S."/>
            <person name="Copeland A."/>
            <person name="Lapidus A."/>
            <person name="Cheng J.-F."/>
            <person name="Bruce D."/>
            <person name="Goodwin L."/>
            <person name="Pitluck S."/>
            <person name="Teshima H."/>
            <person name="Davenport K."/>
            <person name="Detter J.C."/>
            <person name="Han C."/>
            <person name="Tapia R."/>
            <person name="Land M."/>
            <person name="Hauser L."/>
            <person name="Jeffries C."/>
            <person name="Kyrpides N."/>
            <person name="Ivanova N."/>
            <person name="Ovchinnikova G."/>
            <person name="Brun Y.V."/>
            <person name="Woyke T."/>
        </authorList>
    </citation>
    <scope>NUCLEOTIDE SEQUENCE [LARGE SCALE GENOMIC DNA]</scope>
    <source>
        <strain evidence="3">ATCC 15261 / DSM 4724 / KCTC 12464 / NCIMB 9791 / VKM B-1370 / CB 48</strain>
    </source>
</reference>
<dbReference type="HOGENOM" id="CLU_1486163_0_0_5"/>
<keyword evidence="3" id="KW-1185">Reference proteome</keyword>
<sequence length="181" mass="20401">MRFVWTIGFSFTGFFLISNSLLQTVWVGGMNGLWMFLLSGGAVIVGLMANIWVAAVGVILNLALRYLFGDVDLIWDAVAFAAGLCLFFIGSSYRCPRCELSLIKNTWNRWSTASIPNHCTVCGRTRADVRPFQYALCPEPWDGQYHDEGGGPFPTDLDVADMALYHAQKRYKKKQFKKARR</sequence>
<name>E8RR13_ASTEC</name>
<keyword evidence="1" id="KW-0472">Membrane</keyword>
<dbReference type="RefSeq" id="WP_013479161.1">
    <property type="nucleotide sequence ID" value="NC_014816.1"/>
</dbReference>
<proteinExistence type="predicted"/>
<dbReference type="EMBL" id="CP002395">
    <property type="protein sequence ID" value="ADU13331.1"/>
    <property type="molecule type" value="Genomic_DNA"/>
</dbReference>
<keyword evidence="1" id="KW-0812">Transmembrane</keyword>
<evidence type="ECO:0000256" key="1">
    <source>
        <dbReference type="SAM" id="Phobius"/>
    </source>
</evidence>
<evidence type="ECO:0000313" key="2">
    <source>
        <dbReference type="EMBL" id="ADU13331.1"/>
    </source>
</evidence>
<dbReference type="KEGG" id="aex:Astex_1665"/>